<dbReference type="Proteomes" id="UP000188532">
    <property type="component" value="Unassembled WGS sequence"/>
</dbReference>
<evidence type="ECO:0000313" key="2">
    <source>
        <dbReference type="Proteomes" id="UP000188532"/>
    </source>
</evidence>
<gene>
    <name evidence="1" type="ORF">BZL29_1395</name>
</gene>
<proteinExistence type="predicted"/>
<dbReference type="AlphaFoldDB" id="A0A1V3XXQ3"/>
<organism evidence="1 2">
    <name type="scientific">Mycobacterium kansasii</name>
    <dbReference type="NCBI Taxonomy" id="1768"/>
    <lineage>
        <taxon>Bacteria</taxon>
        <taxon>Bacillati</taxon>
        <taxon>Actinomycetota</taxon>
        <taxon>Actinomycetes</taxon>
        <taxon>Mycobacteriales</taxon>
        <taxon>Mycobacteriaceae</taxon>
        <taxon>Mycobacterium</taxon>
    </lineage>
</organism>
<dbReference type="EMBL" id="MVBN01000001">
    <property type="protein sequence ID" value="OOK84013.1"/>
    <property type="molecule type" value="Genomic_DNA"/>
</dbReference>
<accession>A0A1V3XXQ3</accession>
<name>A0A1V3XXQ3_MYCKA</name>
<comment type="caution">
    <text evidence="1">The sequence shown here is derived from an EMBL/GenBank/DDBJ whole genome shotgun (WGS) entry which is preliminary data.</text>
</comment>
<sequence length="64" mass="6929">MRDKVSPAAEEYLSVRAGGTFVVTRRGLRRVDRVSGLSVETPSRACVDGFECEHLAAKRPSGPP</sequence>
<evidence type="ECO:0000313" key="1">
    <source>
        <dbReference type="EMBL" id="OOK84013.1"/>
    </source>
</evidence>
<protein>
    <submittedName>
        <fullName evidence="1">Uncharacterized protein</fullName>
    </submittedName>
</protein>
<reference evidence="1 2" key="1">
    <citation type="submission" date="2017-02" db="EMBL/GenBank/DDBJ databases">
        <title>Complete genome sequences of Mycobacterium kansasii strains isolated from rhesus macaques.</title>
        <authorList>
            <person name="Panda A."/>
            <person name="Nagaraj S."/>
            <person name="Zhao X."/>
            <person name="Tettelin H."/>
            <person name="Detolla L.J."/>
        </authorList>
    </citation>
    <scope>NUCLEOTIDE SEQUENCE [LARGE SCALE GENOMIC DNA]</scope>
    <source>
        <strain evidence="1 2">11-3469</strain>
    </source>
</reference>